<feature type="compositionally biased region" description="Acidic residues" evidence="5">
    <location>
        <begin position="494"/>
        <end position="511"/>
    </location>
</feature>
<evidence type="ECO:0000256" key="1">
    <source>
        <dbReference type="ARBA" id="ARBA00022723"/>
    </source>
</evidence>
<feature type="transmembrane region" description="Helical" evidence="6">
    <location>
        <begin position="681"/>
        <end position="702"/>
    </location>
</feature>
<feature type="compositionally biased region" description="Basic and acidic residues" evidence="5">
    <location>
        <begin position="285"/>
        <end position="315"/>
    </location>
</feature>
<evidence type="ECO:0000259" key="7">
    <source>
        <dbReference type="PROSITE" id="PS50089"/>
    </source>
</evidence>
<feature type="domain" description="B box-type" evidence="8">
    <location>
        <begin position="103"/>
        <end position="145"/>
    </location>
</feature>
<dbReference type="Pfam" id="PF13445">
    <property type="entry name" value="zf-RING_UBOX"/>
    <property type="match status" value="1"/>
</dbReference>
<dbReference type="SMART" id="SM00184">
    <property type="entry name" value="RING"/>
    <property type="match status" value="1"/>
</dbReference>
<dbReference type="PROSITE" id="PS50089">
    <property type="entry name" value="ZF_RING_2"/>
    <property type="match status" value="1"/>
</dbReference>
<dbReference type="RefSeq" id="XP_032813829.1">
    <property type="nucleotide sequence ID" value="XM_032957938.1"/>
</dbReference>
<evidence type="ECO:0000259" key="8">
    <source>
        <dbReference type="PROSITE" id="PS50119"/>
    </source>
</evidence>
<evidence type="ECO:0000256" key="6">
    <source>
        <dbReference type="SAM" id="Phobius"/>
    </source>
</evidence>
<feature type="region of interest" description="Disordered" evidence="5">
    <location>
        <begin position="486"/>
        <end position="528"/>
    </location>
</feature>
<keyword evidence="6" id="KW-1133">Transmembrane helix</keyword>
<dbReference type="PROSITE" id="PS00518">
    <property type="entry name" value="ZF_RING_1"/>
    <property type="match status" value="1"/>
</dbReference>
<dbReference type="PROSITE" id="PS50119">
    <property type="entry name" value="ZF_BBOX"/>
    <property type="match status" value="1"/>
</dbReference>
<feature type="compositionally biased region" description="Acidic residues" evidence="5">
    <location>
        <begin position="243"/>
        <end position="261"/>
    </location>
</feature>
<protein>
    <submittedName>
        <fullName evidence="10 11">Uncharacterized protein LOC116944369</fullName>
    </submittedName>
</protein>
<dbReference type="InterPro" id="IPR050143">
    <property type="entry name" value="TRIM/RBCC"/>
</dbReference>
<feature type="region of interest" description="Disordered" evidence="5">
    <location>
        <begin position="163"/>
        <end position="338"/>
    </location>
</feature>
<dbReference type="SUPFAM" id="SSF57845">
    <property type="entry name" value="B-box zinc-binding domain"/>
    <property type="match status" value="1"/>
</dbReference>
<name>A0AAJ7TBV8_PETMA</name>
<dbReference type="InterPro" id="IPR013083">
    <property type="entry name" value="Znf_RING/FYVE/PHD"/>
</dbReference>
<evidence type="ECO:0000313" key="9">
    <source>
        <dbReference type="Proteomes" id="UP001318040"/>
    </source>
</evidence>
<keyword evidence="6" id="KW-0472">Membrane</keyword>
<proteinExistence type="predicted"/>
<dbReference type="Pfam" id="PF00643">
    <property type="entry name" value="zf-B_box"/>
    <property type="match status" value="1"/>
</dbReference>
<feature type="compositionally biased region" description="Basic residues" evidence="5">
    <location>
        <begin position="325"/>
        <end position="334"/>
    </location>
</feature>
<accession>A0AAJ7TBV8</accession>
<evidence type="ECO:0000256" key="3">
    <source>
        <dbReference type="ARBA" id="ARBA00022833"/>
    </source>
</evidence>
<dbReference type="InterPro" id="IPR000315">
    <property type="entry name" value="Znf_B-box"/>
</dbReference>
<dbReference type="InterPro" id="IPR027370">
    <property type="entry name" value="Znf-RING_euk"/>
</dbReference>
<feature type="compositionally biased region" description="Acidic residues" evidence="5">
    <location>
        <begin position="187"/>
        <end position="197"/>
    </location>
</feature>
<keyword evidence="6" id="KW-0812">Transmembrane</keyword>
<keyword evidence="3" id="KW-0862">Zinc</keyword>
<dbReference type="KEGG" id="pmrn:116944369"/>
<dbReference type="RefSeq" id="XP_032813828.1">
    <property type="nucleotide sequence ID" value="XM_032957937.1"/>
</dbReference>
<dbReference type="InterPro" id="IPR017907">
    <property type="entry name" value="Znf_RING_CS"/>
</dbReference>
<keyword evidence="2 4" id="KW-0863">Zinc-finger</keyword>
<evidence type="ECO:0000256" key="4">
    <source>
        <dbReference type="PROSITE-ProRule" id="PRU00024"/>
    </source>
</evidence>
<dbReference type="PANTHER" id="PTHR24103">
    <property type="entry name" value="E3 UBIQUITIN-PROTEIN LIGASE TRIM"/>
    <property type="match status" value="1"/>
</dbReference>
<evidence type="ECO:0000256" key="5">
    <source>
        <dbReference type="SAM" id="MobiDB-lite"/>
    </source>
</evidence>
<feature type="transmembrane region" description="Helical" evidence="6">
    <location>
        <begin position="722"/>
        <end position="745"/>
    </location>
</feature>
<dbReference type="InterPro" id="IPR001841">
    <property type="entry name" value="Znf_RING"/>
</dbReference>
<sequence length="778" mass="83043">MEHLEEDLTCPVCFSLFEEPRVLPCSHTFCRRCLESVLQATVEQFPLWRALRVPLKCPSCRHMFDMPSAGLSYLPLNYSLVAIVEKYRRQQKLQRERELAESARPPACAEHSEQPLNVYCLTDRTLVCGFCLTLGEHRSHDIESLASACAREGRVLEESTRALLSDDDDEGDGGGAGAGGPSSSGGSDDDDDDDDDVMGVAVDQQRRRRRRQEEEEEEGVGDSATVSDPVPEDGGDAHRGNDGDDAAEDDQQQEEVEEEAQDVERQGERRRRRTTSGGTSEEELGSGREDQGGENGRGDRAGGDEAVARGAKEAVDEQNEEQNRSPRRRAKQRHPGPWATARTQLLELEAQRAGYEVLVNQEAAQVEAYFAALRDDLGKQQMAVMEYMEAASRHASLGYERAIGVLRGVLDEHAAVLTLAGEAQDAMLLGEPVAFLQKMHVFRERYELLRAAACAARPEPPSFGPRCQDYLVRGWADVPLGRLGDAPLPRLPYDDDDDEADGNGGGGEDDGGGGVRRDGGGGLGAGDLGSAGENGAVYGHNHHLSVILEEETEEDDNVDGTEQKADELDLDGGWVAGAGGRASASRASTAADVHALLDGDADDGVTEEELATAWLPFEVEQGLVLLSALASLRWADAAALAVRAARISEASARKVLGRGGRALLRALGPASSPRPALLLPALWLSVALFLAFCCCCFFASLLGRGEDGAAAAPGKLGAPGAVGLALLPLLPLLPCVAVVGANVLMRRQQGLGCGRGPKWAVGSVGALRAVGARVRAAL</sequence>
<dbReference type="Gene3D" id="3.30.160.60">
    <property type="entry name" value="Classic Zinc Finger"/>
    <property type="match status" value="1"/>
</dbReference>
<keyword evidence="9" id="KW-1185">Reference proteome</keyword>
<feature type="compositionally biased region" description="Acidic residues" evidence="5">
    <location>
        <begin position="550"/>
        <end position="559"/>
    </location>
</feature>
<feature type="domain" description="RING-type" evidence="7">
    <location>
        <begin position="10"/>
        <end position="61"/>
    </location>
</feature>
<dbReference type="AlphaFoldDB" id="A0AAJ7TBV8"/>
<dbReference type="Gene3D" id="3.30.40.10">
    <property type="entry name" value="Zinc/RING finger domain, C3HC4 (zinc finger)"/>
    <property type="match status" value="1"/>
</dbReference>
<feature type="region of interest" description="Disordered" evidence="5">
    <location>
        <begin position="550"/>
        <end position="571"/>
    </location>
</feature>
<organism evidence="9 10">
    <name type="scientific">Petromyzon marinus</name>
    <name type="common">Sea lamprey</name>
    <dbReference type="NCBI Taxonomy" id="7757"/>
    <lineage>
        <taxon>Eukaryota</taxon>
        <taxon>Metazoa</taxon>
        <taxon>Chordata</taxon>
        <taxon>Craniata</taxon>
        <taxon>Vertebrata</taxon>
        <taxon>Cyclostomata</taxon>
        <taxon>Hyperoartia</taxon>
        <taxon>Petromyzontiformes</taxon>
        <taxon>Petromyzontidae</taxon>
        <taxon>Petromyzon</taxon>
    </lineage>
</organism>
<feature type="compositionally biased region" description="Gly residues" evidence="5">
    <location>
        <begin position="173"/>
        <end position="183"/>
    </location>
</feature>
<reference evidence="10 11" key="1">
    <citation type="submission" date="2025-04" db="UniProtKB">
        <authorList>
            <consortium name="RefSeq"/>
        </authorList>
    </citation>
    <scope>IDENTIFICATION</scope>
    <source>
        <tissue evidence="10 11">Sperm</tissue>
    </source>
</reference>
<dbReference type="SMART" id="SM00336">
    <property type="entry name" value="BBOX"/>
    <property type="match status" value="1"/>
</dbReference>
<gene>
    <name evidence="10 11" type="primary">LOC116944369</name>
</gene>
<evidence type="ECO:0000313" key="11">
    <source>
        <dbReference type="RefSeq" id="XP_032813829.1"/>
    </source>
</evidence>
<dbReference type="SUPFAM" id="SSF57850">
    <property type="entry name" value="RING/U-box"/>
    <property type="match status" value="1"/>
</dbReference>
<dbReference type="Proteomes" id="UP001318040">
    <property type="component" value="Chromosome 21"/>
</dbReference>
<evidence type="ECO:0000313" key="10">
    <source>
        <dbReference type="RefSeq" id="XP_032813828.1"/>
    </source>
</evidence>
<evidence type="ECO:0000256" key="2">
    <source>
        <dbReference type="ARBA" id="ARBA00022771"/>
    </source>
</evidence>
<keyword evidence="1" id="KW-0479">Metal-binding</keyword>
<dbReference type="GO" id="GO:0008270">
    <property type="term" value="F:zinc ion binding"/>
    <property type="evidence" value="ECO:0007669"/>
    <property type="project" value="UniProtKB-KW"/>
</dbReference>